<reference evidence="2" key="1">
    <citation type="journal article" date="2019" name="Int. J. Syst. Evol. Microbiol.">
        <title>The Global Catalogue of Microorganisms (GCM) 10K type strain sequencing project: providing services to taxonomists for standard genome sequencing and annotation.</title>
        <authorList>
            <consortium name="The Broad Institute Genomics Platform"/>
            <consortium name="The Broad Institute Genome Sequencing Center for Infectious Disease"/>
            <person name="Wu L."/>
            <person name="Ma J."/>
        </authorList>
    </citation>
    <scope>NUCLEOTIDE SEQUENCE [LARGE SCALE GENOMIC DNA]</scope>
    <source>
        <strain evidence="2">DT72</strain>
    </source>
</reference>
<organism evidence="1 2">
    <name type="scientific">Rhodococcus gannanensis</name>
    <dbReference type="NCBI Taxonomy" id="1960308"/>
    <lineage>
        <taxon>Bacteria</taxon>
        <taxon>Bacillati</taxon>
        <taxon>Actinomycetota</taxon>
        <taxon>Actinomycetes</taxon>
        <taxon>Mycobacteriales</taxon>
        <taxon>Nocardiaceae</taxon>
        <taxon>Rhodococcus</taxon>
    </lineage>
</organism>
<keyword evidence="2" id="KW-1185">Reference proteome</keyword>
<sequence length="97" mass="10134">MVETVGNVAARTAPETVVVTVRYFAAAAEAAGCGEEQLPLTEGVTLGRLRAALIDRHGPAMARVLDVAAYLQNDELTRDLDDAVASRVDVLPPFAGG</sequence>
<dbReference type="EMBL" id="JBHUFB010000010">
    <property type="protein sequence ID" value="MFD1813271.1"/>
    <property type="molecule type" value="Genomic_DNA"/>
</dbReference>
<dbReference type="Gene3D" id="3.10.20.30">
    <property type="match status" value="1"/>
</dbReference>
<dbReference type="RefSeq" id="WP_378485746.1">
    <property type="nucleotide sequence ID" value="NZ_JBHUFB010000010.1"/>
</dbReference>
<comment type="caution">
    <text evidence="1">The sequence shown here is derived from an EMBL/GenBank/DDBJ whole genome shotgun (WGS) entry which is preliminary data.</text>
</comment>
<dbReference type="InterPro" id="IPR016155">
    <property type="entry name" value="Mopterin_synth/thiamin_S_b"/>
</dbReference>
<proteinExistence type="predicted"/>
<name>A0ABW4P5E9_9NOCA</name>
<gene>
    <name evidence="1" type="ORF">ACFSJG_13685</name>
</gene>
<dbReference type="SUPFAM" id="SSF54285">
    <property type="entry name" value="MoaD/ThiS"/>
    <property type="match status" value="1"/>
</dbReference>
<dbReference type="InterPro" id="IPR012675">
    <property type="entry name" value="Beta-grasp_dom_sf"/>
</dbReference>
<evidence type="ECO:0000313" key="2">
    <source>
        <dbReference type="Proteomes" id="UP001597286"/>
    </source>
</evidence>
<dbReference type="Proteomes" id="UP001597286">
    <property type="component" value="Unassembled WGS sequence"/>
</dbReference>
<dbReference type="Pfam" id="PF02597">
    <property type="entry name" value="ThiS"/>
    <property type="match status" value="1"/>
</dbReference>
<evidence type="ECO:0000313" key="1">
    <source>
        <dbReference type="EMBL" id="MFD1813271.1"/>
    </source>
</evidence>
<protein>
    <submittedName>
        <fullName evidence="1">MoaD/ThiS family protein</fullName>
    </submittedName>
</protein>
<dbReference type="InterPro" id="IPR003749">
    <property type="entry name" value="ThiS/MoaD-like"/>
</dbReference>
<accession>A0ABW4P5E9</accession>